<feature type="domain" description="Nuclease-associated modular DNA-binding 1" evidence="1">
    <location>
        <begin position="165"/>
        <end position="195"/>
    </location>
</feature>
<evidence type="ECO:0000259" key="2">
    <source>
        <dbReference type="Pfam" id="PF07463"/>
    </source>
</evidence>
<accession>A0ABY1PC22</accession>
<evidence type="ECO:0000259" key="1">
    <source>
        <dbReference type="Pfam" id="PF07453"/>
    </source>
</evidence>
<dbReference type="SUPFAM" id="SSF54060">
    <property type="entry name" value="His-Me finger endonucleases"/>
    <property type="match status" value="1"/>
</dbReference>
<dbReference type="Gene3D" id="3.90.75.20">
    <property type="match status" value="2"/>
</dbReference>
<sequence length="393" mass="46384">MKLPTDIEDKYLKEVLLNLSIADLPNEEWKEIEGFENYAISNYGRIKSLQRSVINSNRGEWKMPDRIMKLHAFKYFNKYLKREFYNVRCRLSLEGKEYGKSVSRLVYYHFVEKFDMDNHKLLISFKDHNQFHVHADNLEKLSVSDVHYKTMKEGRGKKRNFNRAVSQYTVEGNFISSYESIEFAADSLGINRTYILAAIEKERLTAEGFRWFLQDYVPTKDDFMLLGKNASDKIFNKALWKKLGKPEIDEDNPPACMNLSLEDLPGELWKPIPGLENQFQISNKGRIKRLNSWTQSKGKRFLKERIISLFLDVYSDKAYYLYVDLNSNGRRVQVRINPMLYYCFIEEFDMKNKSLVVVNKSEPLWNIDISKLSLRPIHSFFKTKQSEKISSII</sequence>
<dbReference type="SMART" id="SM00497">
    <property type="entry name" value="IENR1"/>
    <property type="match status" value="1"/>
</dbReference>
<reference evidence="3 4" key="1">
    <citation type="submission" date="2017-05" db="EMBL/GenBank/DDBJ databases">
        <authorList>
            <person name="Varghese N."/>
            <person name="Submissions S."/>
        </authorList>
    </citation>
    <scope>NUCLEOTIDE SEQUENCE [LARGE SCALE GENOMIC DNA]</scope>
    <source>
        <strain evidence="3 4">DSM 28214</strain>
    </source>
</reference>
<feature type="domain" description="NUMOD4" evidence="2">
    <location>
        <begin position="27"/>
        <end position="69"/>
    </location>
</feature>
<dbReference type="InterPro" id="IPR010896">
    <property type="entry name" value="NUMOD1"/>
</dbReference>
<name>A0ABY1PC22_9FLAO</name>
<evidence type="ECO:0000313" key="3">
    <source>
        <dbReference type="EMBL" id="SMP30308.1"/>
    </source>
</evidence>
<organism evidence="3 4">
    <name type="scientific">Chryseobacterium profundimaris</name>
    <dbReference type="NCBI Taxonomy" id="1387275"/>
    <lineage>
        <taxon>Bacteria</taxon>
        <taxon>Pseudomonadati</taxon>
        <taxon>Bacteroidota</taxon>
        <taxon>Flavobacteriia</taxon>
        <taxon>Flavobacteriales</taxon>
        <taxon>Weeksellaceae</taxon>
        <taxon>Chryseobacterium group</taxon>
        <taxon>Chryseobacterium</taxon>
    </lineage>
</organism>
<dbReference type="InterPro" id="IPR044925">
    <property type="entry name" value="His-Me_finger_sf"/>
</dbReference>
<evidence type="ECO:0000313" key="4">
    <source>
        <dbReference type="Proteomes" id="UP001157960"/>
    </source>
</evidence>
<keyword evidence="4" id="KW-1185">Reference proteome</keyword>
<proteinExistence type="predicted"/>
<dbReference type="Pfam" id="PF07463">
    <property type="entry name" value="NUMOD4"/>
    <property type="match status" value="2"/>
</dbReference>
<feature type="domain" description="NUMOD4" evidence="2">
    <location>
        <begin position="267"/>
        <end position="325"/>
    </location>
</feature>
<dbReference type="InterPro" id="IPR010902">
    <property type="entry name" value="NUMOD4"/>
</dbReference>
<protein>
    <submittedName>
        <fullName evidence="3">NUMOD1 domain-containing protein</fullName>
    </submittedName>
</protein>
<dbReference type="EMBL" id="FXTZ01000012">
    <property type="protein sequence ID" value="SMP30308.1"/>
    <property type="molecule type" value="Genomic_DNA"/>
</dbReference>
<dbReference type="InterPro" id="IPR003647">
    <property type="entry name" value="Intron_nuc_1_rpt"/>
</dbReference>
<dbReference type="RefSeq" id="WP_283423190.1">
    <property type="nucleotide sequence ID" value="NZ_FXTZ01000012.1"/>
</dbReference>
<dbReference type="Proteomes" id="UP001157960">
    <property type="component" value="Unassembled WGS sequence"/>
</dbReference>
<comment type="caution">
    <text evidence="3">The sequence shown here is derived from an EMBL/GenBank/DDBJ whole genome shotgun (WGS) entry which is preliminary data.</text>
</comment>
<dbReference type="Pfam" id="PF07453">
    <property type="entry name" value="NUMOD1"/>
    <property type="match status" value="1"/>
</dbReference>
<gene>
    <name evidence="3" type="ORF">SAMN06264346_112118</name>
</gene>